<dbReference type="AlphaFoldDB" id="A0A9P6KNT6"/>
<dbReference type="GO" id="GO:0052757">
    <property type="term" value="F:chondroitin hydrolase activity"/>
    <property type="evidence" value="ECO:0007669"/>
    <property type="project" value="TreeGrafter"/>
</dbReference>
<dbReference type="SUPFAM" id="SSF48208">
    <property type="entry name" value="Six-hairpin glycosidases"/>
    <property type="match status" value="1"/>
</dbReference>
<sequence length="492" mass="54824">MTLPYTIISSSDEDTCGVESSPPTSVTSPEMDPSETSFVPVRHLPDLFSENITAKALRTAQTAIKALPDFFPEYVPQDADHDGTYTLREADFWTCGFFPGTLYTILERAVRFPQSLQLPPGISTLHFREQLLTLCRAWAEPLYKMDMRTDTHDIGFIIMPALQLDWELFGNRRSLDSIVRSARSLATRYVPTARAIRSWDILKKKDIEILDQKDNMIVIIDSMCNLDLMYYAAHHMQEPALADMATAHAETLLRSHLRPEHVVLSNTSKSCYTGPWYSTCHVANIDPRSGILKQQLTAQGYAHESNWARGQAWAILGYAQTYLSTKDSRFLHASCGLAEYFLYRLEATPAYATPGRYVPLWDFDAPVDDESNVVRDSSAGMIAANGMLILSQALAGLGSGMLASRFREAALVIVQDTISFALAPEKAELAGASNGYITAEDSTPGCTFEGILKYGTANNNEQARKRYANHGLVYGDYYLVQFGNRLMKMGIL</sequence>
<gene>
    <name evidence="4" type="ORF">PMIN01_08576</name>
</gene>
<dbReference type="InterPro" id="IPR012341">
    <property type="entry name" value="6hp_glycosidase-like_sf"/>
</dbReference>
<comment type="caution">
    <text evidence="4">The sequence shown here is derived from an EMBL/GenBank/DDBJ whole genome shotgun (WGS) entry which is preliminary data.</text>
</comment>
<dbReference type="EMBL" id="WJXW01000009">
    <property type="protein sequence ID" value="KAF9732894.1"/>
    <property type="molecule type" value="Genomic_DNA"/>
</dbReference>
<dbReference type="PANTHER" id="PTHR36845:SF1">
    <property type="entry name" value="HYDROLASE, PUTATIVE (AFU_ORTHOLOGUE AFUA_7G05090)-RELATED"/>
    <property type="match status" value="1"/>
</dbReference>
<keyword evidence="5" id="KW-1185">Reference proteome</keyword>
<evidence type="ECO:0000313" key="5">
    <source>
        <dbReference type="Proteomes" id="UP000756921"/>
    </source>
</evidence>
<evidence type="ECO:0000313" key="4">
    <source>
        <dbReference type="EMBL" id="KAF9732894.1"/>
    </source>
</evidence>
<dbReference type="InterPro" id="IPR052369">
    <property type="entry name" value="UG_Glycosaminoglycan_Hydrolase"/>
</dbReference>
<dbReference type="GO" id="GO:0000272">
    <property type="term" value="P:polysaccharide catabolic process"/>
    <property type="evidence" value="ECO:0007669"/>
    <property type="project" value="TreeGrafter"/>
</dbReference>
<dbReference type="PANTHER" id="PTHR36845">
    <property type="entry name" value="HYDROLASE, PUTATIVE (AFU_ORTHOLOGUE AFUA_7G05090)-RELATED"/>
    <property type="match status" value="1"/>
</dbReference>
<evidence type="ECO:0000256" key="1">
    <source>
        <dbReference type="ARBA" id="ARBA00022801"/>
    </source>
</evidence>
<feature type="compositionally biased region" description="Low complexity" evidence="3">
    <location>
        <begin position="18"/>
        <end position="30"/>
    </location>
</feature>
<dbReference type="Gene3D" id="1.50.10.10">
    <property type="match status" value="1"/>
</dbReference>
<feature type="region of interest" description="Disordered" evidence="3">
    <location>
        <begin position="8"/>
        <end position="36"/>
    </location>
</feature>
<dbReference type="OrthoDB" id="2317065at2759"/>
<comment type="similarity">
    <text evidence="2">Belongs to the glycosyl hydrolase 88 family.</text>
</comment>
<reference evidence="4" key="1">
    <citation type="journal article" date="2020" name="Mol. Plant Microbe Interact.">
        <title>Genome Sequence of the Biocontrol Agent Coniothyrium minitans strain Conio (IMI 134523).</title>
        <authorList>
            <person name="Patel D."/>
            <person name="Shittu T.A."/>
            <person name="Baroncelli R."/>
            <person name="Muthumeenakshi S."/>
            <person name="Osborne T.H."/>
            <person name="Janganan T.K."/>
            <person name="Sreenivasaprasad S."/>
        </authorList>
    </citation>
    <scope>NUCLEOTIDE SEQUENCE</scope>
    <source>
        <strain evidence="4">Conio</strain>
    </source>
</reference>
<keyword evidence="1 4" id="KW-0378">Hydrolase</keyword>
<accession>A0A9P6KNT6</accession>
<dbReference type="Proteomes" id="UP000756921">
    <property type="component" value="Unassembled WGS sequence"/>
</dbReference>
<organism evidence="4 5">
    <name type="scientific">Paraphaeosphaeria minitans</name>
    <dbReference type="NCBI Taxonomy" id="565426"/>
    <lineage>
        <taxon>Eukaryota</taxon>
        <taxon>Fungi</taxon>
        <taxon>Dikarya</taxon>
        <taxon>Ascomycota</taxon>
        <taxon>Pezizomycotina</taxon>
        <taxon>Dothideomycetes</taxon>
        <taxon>Pleosporomycetidae</taxon>
        <taxon>Pleosporales</taxon>
        <taxon>Massarineae</taxon>
        <taxon>Didymosphaeriaceae</taxon>
        <taxon>Paraphaeosphaeria</taxon>
    </lineage>
</organism>
<proteinExistence type="inferred from homology"/>
<evidence type="ECO:0000256" key="2">
    <source>
        <dbReference type="ARBA" id="ARBA00038358"/>
    </source>
</evidence>
<name>A0A9P6KNT6_9PLEO</name>
<evidence type="ECO:0000256" key="3">
    <source>
        <dbReference type="SAM" id="MobiDB-lite"/>
    </source>
</evidence>
<dbReference type="InterPro" id="IPR008928">
    <property type="entry name" value="6-hairpin_glycosidase_sf"/>
</dbReference>
<protein>
    <submittedName>
        <fullName evidence="4">Unsaturated chondroitin disaccharide hydrolase 1</fullName>
    </submittedName>
</protein>